<keyword evidence="3" id="KW-1185">Reference proteome</keyword>
<evidence type="ECO:0000313" key="2">
    <source>
        <dbReference type="EMBL" id="OSX69513.1"/>
    </source>
</evidence>
<name>A0A1X6NME4_PORUM</name>
<dbReference type="EMBL" id="KV919514">
    <property type="protein sequence ID" value="OSX69513.1"/>
    <property type="molecule type" value="Genomic_DNA"/>
</dbReference>
<reference evidence="2 3" key="1">
    <citation type="submission" date="2017-03" db="EMBL/GenBank/DDBJ databases">
        <title>WGS assembly of Porphyra umbilicalis.</title>
        <authorList>
            <person name="Brawley S.H."/>
            <person name="Blouin N.A."/>
            <person name="Ficko-Blean E."/>
            <person name="Wheeler G.L."/>
            <person name="Lohr M."/>
            <person name="Goodson H.V."/>
            <person name="Jenkins J.W."/>
            <person name="Blaby-Haas C.E."/>
            <person name="Helliwell K.E."/>
            <person name="Chan C."/>
            <person name="Marriage T."/>
            <person name="Bhattacharya D."/>
            <person name="Klein A.S."/>
            <person name="Badis Y."/>
            <person name="Brodie J."/>
            <person name="Cao Y."/>
            <person name="Collen J."/>
            <person name="Dittami S.M."/>
            <person name="Gachon C.M."/>
            <person name="Green B.R."/>
            <person name="Karpowicz S."/>
            <person name="Kim J.W."/>
            <person name="Kudahl U."/>
            <person name="Lin S."/>
            <person name="Michel G."/>
            <person name="Mittag M."/>
            <person name="Olson B.J."/>
            <person name="Pangilinan J."/>
            <person name="Peng Y."/>
            <person name="Qiu H."/>
            <person name="Shu S."/>
            <person name="Singer J.T."/>
            <person name="Smith A.G."/>
            <person name="Sprecher B.N."/>
            <person name="Wagner V."/>
            <person name="Wang W."/>
            <person name="Wang Z.-Y."/>
            <person name="Yan J."/>
            <person name="Yarish C."/>
            <person name="Zoeuner-Riek S."/>
            <person name="Zhuang Y."/>
            <person name="Zou Y."/>
            <person name="Lindquist E.A."/>
            <person name="Grimwood J."/>
            <person name="Barry K."/>
            <person name="Rokhsar D.S."/>
            <person name="Schmutz J."/>
            <person name="Stiller J.W."/>
            <person name="Grossman A.R."/>
            <person name="Prochnik S.E."/>
        </authorList>
    </citation>
    <scope>NUCLEOTIDE SEQUENCE [LARGE SCALE GENOMIC DNA]</scope>
    <source>
        <strain evidence="2">4086291</strain>
    </source>
</reference>
<gene>
    <name evidence="2" type="ORF">BU14_1440s0001</name>
</gene>
<feature type="compositionally biased region" description="Polar residues" evidence="1">
    <location>
        <begin position="59"/>
        <end position="74"/>
    </location>
</feature>
<organism evidence="2 3">
    <name type="scientific">Porphyra umbilicalis</name>
    <name type="common">Purple laver</name>
    <name type="synonym">Red alga</name>
    <dbReference type="NCBI Taxonomy" id="2786"/>
    <lineage>
        <taxon>Eukaryota</taxon>
        <taxon>Rhodophyta</taxon>
        <taxon>Bangiophyceae</taxon>
        <taxon>Bangiales</taxon>
        <taxon>Bangiaceae</taxon>
        <taxon>Porphyra</taxon>
    </lineage>
</organism>
<evidence type="ECO:0000256" key="1">
    <source>
        <dbReference type="SAM" id="MobiDB-lite"/>
    </source>
</evidence>
<proteinExistence type="predicted"/>
<dbReference type="Proteomes" id="UP000218209">
    <property type="component" value="Unassembled WGS sequence"/>
</dbReference>
<protein>
    <submittedName>
        <fullName evidence="2">Uncharacterized protein</fullName>
    </submittedName>
</protein>
<sequence>MMPRERPRAQISLGPAWGLDAWRETKARTKMMGKATQKKEKHVRRPGTMRTPRLGSSEMMLTSGTNQVTGEVCK</sequence>
<dbReference type="AlphaFoldDB" id="A0A1X6NME4"/>
<accession>A0A1X6NME4</accession>
<feature type="region of interest" description="Disordered" evidence="1">
    <location>
        <begin position="30"/>
        <end position="74"/>
    </location>
</feature>
<evidence type="ECO:0000313" key="3">
    <source>
        <dbReference type="Proteomes" id="UP000218209"/>
    </source>
</evidence>